<accession>A0ABD1R9S2</accession>
<evidence type="ECO:0000313" key="2">
    <source>
        <dbReference type="Proteomes" id="UP001604336"/>
    </source>
</evidence>
<protein>
    <submittedName>
        <fullName evidence="1">Uncharacterized protein</fullName>
    </submittedName>
</protein>
<reference evidence="2" key="1">
    <citation type="submission" date="2024-07" db="EMBL/GenBank/DDBJ databases">
        <title>Two chromosome-level genome assemblies of Korean endemic species Abeliophyllum distichum and Forsythia ovata (Oleaceae).</title>
        <authorList>
            <person name="Jang H."/>
        </authorList>
    </citation>
    <scope>NUCLEOTIDE SEQUENCE [LARGE SCALE GENOMIC DNA]</scope>
</reference>
<dbReference type="Proteomes" id="UP001604336">
    <property type="component" value="Unassembled WGS sequence"/>
</dbReference>
<evidence type="ECO:0000313" key="1">
    <source>
        <dbReference type="EMBL" id="KAL2485128.1"/>
    </source>
</evidence>
<keyword evidence="2" id="KW-1185">Reference proteome</keyword>
<proteinExistence type="predicted"/>
<dbReference type="EMBL" id="JBFOLK010000009">
    <property type="protein sequence ID" value="KAL2485128.1"/>
    <property type="molecule type" value="Genomic_DNA"/>
</dbReference>
<name>A0ABD1R9S2_9LAMI</name>
<dbReference type="AlphaFoldDB" id="A0ABD1R9S2"/>
<organism evidence="1 2">
    <name type="scientific">Abeliophyllum distichum</name>
    <dbReference type="NCBI Taxonomy" id="126358"/>
    <lineage>
        <taxon>Eukaryota</taxon>
        <taxon>Viridiplantae</taxon>
        <taxon>Streptophyta</taxon>
        <taxon>Embryophyta</taxon>
        <taxon>Tracheophyta</taxon>
        <taxon>Spermatophyta</taxon>
        <taxon>Magnoliopsida</taxon>
        <taxon>eudicotyledons</taxon>
        <taxon>Gunneridae</taxon>
        <taxon>Pentapetalae</taxon>
        <taxon>asterids</taxon>
        <taxon>lamiids</taxon>
        <taxon>Lamiales</taxon>
        <taxon>Oleaceae</taxon>
        <taxon>Forsythieae</taxon>
        <taxon>Abeliophyllum</taxon>
    </lineage>
</organism>
<gene>
    <name evidence="1" type="ORF">Adt_29884</name>
</gene>
<sequence length="209" mass="22651">MEQRFVQEPLPLGLGYLAVCSSHGVMLRARTSPTGTRPPCSLPLLWSNALHKNLSHWDSTTLQLAPPMEQRFAQEPLPLGLGHLAACSSDRGILRARASPTGTRPPCSLPLPWSNASHKSLSHWDSATLQLAPPMEQRFTQEPLPLGLSYLAACSSHGAMLCATACLTGTRPPCSLPLPWSNTSRKSLSHWDSATLCLAVLHPITSHRT</sequence>
<comment type="caution">
    <text evidence="1">The sequence shown here is derived from an EMBL/GenBank/DDBJ whole genome shotgun (WGS) entry which is preliminary data.</text>
</comment>